<proteinExistence type="predicted"/>
<accession>A0A9W6GQ61</accession>
<evidence type="ECO:0000259" key="5">
    <source>
        <dbReference type="PROSITE" id="PS51464"/>
    </source>
</evidence>
<dbReference type="Proteomes" id="UP001144471">
    <property type="component" value="Unassembled WGS sequence"/>
</dbReference>
<evidence type="ECO:0008006" key="8">
    <source>
        <dbReference type="Google" id="ProtNLM"/>
    </source>
</evidence>
<dbReference type="InterPro" id="IPR046348">
    <property type="entry name" value="SIS_dom_sf"/>
</dbReference>
<dbReference type="InterPro" id="IPR036388">
    <property type="entry name" value="WH-like_DNA-bd_sf"/>
</dbReference>
<dbReference type="PANTHER" id="PTHR30514">
    <property type="entry name" value="GLUCOKINASE"/>
    <property type="match status" value="1"/>
</dbReference>
<keyword evidence="1" id="KW-0805">Transcription regulation</keyword>
<evidence type="ECO:0000313" key="7">
    <source>
        <dbReference type="Proteomes" id="UP001144471"/>
    </source>
</evidence>
<organism evidence="6 7">
    <name type="scientific">Propionigenium maris DSM 9537</name>
    <dbReference type="NCBI Taxonomy" id="1123000"/>
    <lineage>
        <taxon>Bacteria</taxon>
        <taxon>Fusobacteriati</taxon>
        <taxon>Fusobacteriota</taxon>
        <taxon>Fusobacteriia</taxon>
        <taxon>Fusobacteriales</taxon>
        <taxon>Fusobacteriaceae</taxon>
        <taxon>Propionigenium</taxon>
    </lineage>
</organism>
<dbReference type="Pfam" id="PF01418">
    <property type="entry name" value="HTH_6"/>
    <property type="match status" value="1"/>
</dbReference>
<dbReference type="SUPFAM" id="SSF53697">
    <property type="entry name" value="SIS domain"/>
    <property type="match status" value="1"/>
</dbReference>
<dbReference type="PROSITE" id="PS51071">
    <property type="entry name" value="HTH_RPIR"/>
    <property type="match status" value="1"/>
</dbReference>
<dbReference type="InterPro" id="IPR001347">
    <property type="entry name" value="SIS_dom"/>
</dbReference>
<comment type="caution">
    <text evidence="6">The sequence shown here is derived from an EMBL/GenBank/DDBJ whole genome shotgun (WGS) entry which is preliminary data.</text>
</comment>
<sequence>MNVLENISKKDFSEQDWLIFNYISENDITSLTSYDLAAECFCSTATINRFCKKIGVSGFGELKVLLKLEQKYIKGYNENKLDARTISELKEFCQEIRSKKPIYIFGRGASSVSGQYLFRQLLKLGYHTSFIMDIELFYELRDYNLIIISNSGENRFALKVVDIVRERDVNIMSITYKGSSINRASKFSLTHTNEQNFKNLIEREQQLHLILLINHLINALID</sequence>
<name>A0A9W6GQ61_9FUSO</name>
<dbReference type="PROSITE" id="PS51464">
    <property type="entry name" value="SIS"/>
    <property type="match status" value="1"/>
</dbReference>
<dbReference type="InterPro" id="IPR000281">
    <property type="entry name" value="HTH_RpiR"/>
</dbReference>
<dbReference type="Gene3D" id="1.10.10.10">
    <property type="entry name" value="Winged helix-like DNA-binding domain superfamily/Winged helix DNA-binding domain"/>
    <property type="match status" value="1"/>
</dbReference>
<dbReference type="InterPro" id="IPR047640">
    <property type="entry name" value="RpiR-like"/>
</dbReference>
<dbReference type="PANTHER" id="PTHR30514:SF1">
    <property type="entry name" value="HTH-TYPE TRANSCRIPTIONAL REGULATOR HEXR-RELATED"/>
    <property type="match status" value="1"/>
</dbReference>
<feature type="domain" description="HTH rpiR-type" evidence="4">
    <location>
        <begin position="1"/>
        <end position="73"/>
    </location>
</feature>
<dbReference type="SUPFAM" id="SSF46689">
    <property type="entry name" value="Homeodomain-like"/>
    <property type="match status" value="1"/>
</dbReference>
<dbReference type="AlphaFoldDB" id="A0A9W6GQ61"/>
<evidence type="ECO:0000256" key="3">
    <source>
        <dbReference type="ARBA" id="ARBA00023163"/>
    </source>
</evidence>
<dbReference type="GO" id="GO:0003677">
    <property type="term" value="F:DNA binding"/>
    <property type="evidence" value="ECO:0007669"/>
    <property type="project" value="UniProtKB-KW"/>
</dbReference>
<keyword evidence="2" id="KW-0238">DNA-binding</keyword>
<evidence type="ECO:0000256" key="1">
    <source>
        <dbReference type="ARBA" id="ARBA00023015"/>
    </source>
</evidence>
<dbReference type="Gene3D" id="3.40.50.10490">
    <property type="entry name" value="Glucose-6-phosphate isomerase like protein, domain 1"/>
    <property type="match status" value="1"/>
</dbReference>
<dbReference type="GO" id="GO:0003700">
    <property type="term" value="F:DNA-binding transcription factor activity"/>
    <property type="evidence" value="ECO:0007669"/>
    <property type="project" value="InterPro"/>
</dbReference>
<dbReference type="EMBL" id="BSDY01000037">
    <property type="protein sequence ID" value="GLI58166.1"/>
    <property type="molecule type" value="Genomic_DNA"/>
</dbReference>
<feature type="domain" description="SIS" evidence="5">
    <location>
        <begin position="92"/>
        <end position="222"/>
    </location>
</feature>
<keyword evidence="7" id="KW-1185">Reference proteome</keyword>
<dbReference type="GO" id="GO:1901135">
    <property type="term" value="P:carbohydrate derivative metabolic process"/>
    <property type="evidence" value="ECO:0007669"/>
    <property type="project" value="InterPro"/>
</dbReference>
<dbReference type="CDD" id="cd05013">
    <property type="entry name" value="SIS_RpiR"/>
    <property type="match status" value="1"/>
</dbReference>
<dbReference type="InterPro" id="IPR009057">
    <property type="entry name" value="Homeodomain-like_sf"/>
</dbReference>
<evidence type="ECO:0000313" key="6">
    <source>
        <dbReference type="EMBL" id="GLI58166.1"/>
    </source>
</evidence>
<evidence type="ECO:0000256" key="2">
    <source>
        <dbReference type="ARBA" id="ARBA00023125"/>
    </source>
</evidence>
<dbReference type="RefSeq" id="WP_281837842.1">
    <property type="nucleotide sequence ID" value="NZ_BSDY01000037.1"/>
</dbReference>
<dbReference type="InterPro" id="IPR035472">
    <property type="entry name" value="RpiR-like_SIS"/>
</dbReference>
<keyword evidence="3" id="KW-0804">Transcription</keyword>
<dbReference type="GO" id="GO:0097367">
    <property type="term" value="F:carbohydrate derivative binding"/>
    <property type="evidence" value="ECO:0007669"/>
    <property type="project" value="InterPro"/>
</dbReference>
<dbReference type="Pfam" id="PF01380">
    <property type="entry name" value="SIS"/>
    <property type="match status" value="1"/>
</dbReference>
<evidence type="ECO:0000259" key="4">
    <source>
        <dbReference type="PROSITE" id="PS51071"/>
    </source>
</evidence>
<reference evidence="6" key="1">
    <citation type="submission" date="2022-12" db="EMBL/GenBank/DDBJ databases">
        <title>Reference genome sequencing for broad-spectrum identification of bacterial and archaeal isolates by mass spectrometry.</title>
        <authorList>
            <person name="Sekiguchi Y."/>
            <person name="Tourlousse D.M."/>
        </authorList>
    </citation>
    <scope>NUCLEOTIDE SEQUENCE</scope>
    <source>
        <strain evidence="6">10succ1</strain>
    </source>
</reference>
<protein>
    <recommendedName>
        <fullName evidence="8">Transcriptional regulator, RpiR family</fullName>
    </recommendedName>
</protein>
<gene>
    <name evidence="6" type="ORF">PM10SUCC1_36800</name>
</gene>